<sequence>MREIRKLIKNKLLYIVLLISFLITLANAIMGSIQYHTDYALYNRLYSEFPDAIAMVSAHQYWMGLSDSFFSSFYYFIFPLLIGIPIVDSIFREKSSGNVEYILVKESRLSYYSRKFIFTYFSGVILFALPLLIGILISNLISGQWDFAAYTDVYKKMINGTASFADNVFDGQKKEMFSDLLAKSPYLYIFIYYLIGSLYAGMYACFGLAISLFLKNRYLVILSPLMLYLGFWLLCSLIGKVSIDPFNFLDPRQPVNNLSYSSFYINFIIGMLTIVIIYILGVKKNSDTI</sequence>
<dbReference type="Proteomes" id="UP001218488">
    <property type="component" value="Chromosome"/>
</dbReference>
<evidence type="ECO:0000313" key="2">
    <source>
        <dbReference type="Proteomes" id="UP001218488"/>
    </source>
</evidence>
<protein>
    <submittedName>
        <fullName evidence="1">ABC transporter permease subunit</fullName>
    </submittedName>
</protein>
<evidence type="ECO:0000313" key="1">
    <source>
        <dbReference type="EMBL" id="WGD97429.1"/>
    </source>
</evidence>
<dbReference type="EMBL" id="CP121752">
    <property type="protein sequence ID" value="WGD97429.1"/>
    <property type="molecule type" value="Genomic_DNA"/>
</dbReference>
<accession>A0AC61YRH1</accession>
<name>A0AC61YRH1_BACIA</name>
<reference evidence="1" key="1">
    <citation type="submission" date="2025-02" db="EMBL/GenBank/DDBJ databases">
        <title>Complete genome sequences of 52 Bacillus and Priestia strains isolated from West-African fermentations and 26 reference strains from the DSMZ collection.</title>
        <authorList>
            <person name="Wiedenbein E.S."/>
            <person name="Canoy T.S."/>
            <person name="Hui Y."/>
            <person name="Parkouda C."/>
            <person name="Dawende C."/>
            <person name="Ametefe E."/>
            <person name="Jespersen L."/>
            <person name="Nielsen D.S."/>
        </authorList>
    </citation>
    <scope>NUCLEOTIDE SEQUENCE</scope>
    <source>
        <strain evidence="1">PRO33</strain>
    </source>
</reference>
<organism evidence="1 2">
    <name type="scientific">Bacillus safensis</name>
    <dbReference type="NCBI Taxonomy" id="561879"/>
    <lineage>
        <taxon>Bacteria</taxon>
        <taxon>Bacillati</taxon>
        <taxon>Bacillota</taxon>
        <taxon>Bacilli</taxon>
        <taxon>Bacillales</taxon>
        <taxon>Bacillaceae</taxon>
        <taxon>Bacillus</taxon>
    </lineage>
</organism>
<gene>
    <name evidence="1" type="ORF">P5627_17525</name>
</gene>
<proteinExistence type="predicted"/>